<name>A0A0C3LI22_9AGAM</name>
<dbReference type="Pfam" id="PF00781">
    <property type="entry name" value="DAGK_cat"/>
    <property type="match status" value="1"/>
</dbReference>
<dbReference type="SUPFAM" id="SSF111331">
    <property type="entry name" value="NAD kinase/diacylglycerol kinase-like"/>
    <property type="match status" value="1"/>
</dbReference>
<dbReference type="STRING" id="1051891.A0A0C3LI22"/>
<dbReference type="GO" id="GO:0016020">
    <property type="term" value="C:membrane"/>
    <property type="evidence" value="ECO:0007669"/>
    <property type="project" value="TreeGrafter"/>
</dbReference>
<dbReference type="PANTHER" id="PTHR12358:SF31">
    <property type="entry name" value="ACYLGLYCEROL KINASE, MITOCHONDRIAL"/>
    <property type="match status" value="1"/>
</dbReference>
<reference evidence="3" key="2">
    <citation type="submission" date="2015-01" db="EMBL/GenBank/DDBJ databases">
        <title>Evolutionary Origins and Diversification of the Mycorrhizal Mutualists.</title>
        <authorList>
            <consortium name="DOE Joint Genome Institute"/>
            <consortium name="Mycorrhizal Genomics Consortium"/>
            <person name="Kohler A."/>
            <person name="Kuo A."/>
            <person name="Nagy L.G."/>
            <person name="Floudas D."/>
            <person name="Copeland A."/>
            <person name="Barry K.W."/>
            <person name="Cichocki N."/>
            <person name="Veneault-Fourrey C."/>
            <person name="LaButti K."/>
            <person name="Lindquist E.A."/>
            <person name="Lipzen A."/>
            <person name="Lundell T."/>
            <person name="Morin E."/>
            <person name="Murat C."/>
            <person name="Riley R."/>
            <person name="Ohm R."/>
            <person name="Sun H."/>
            <person name="Tunlid A."/>
            <person name="Henrissat B."/>
            <person name="Grigoriev I.V."/>
            <person name="Hibbett D.S."/>
            <person name="Martin F."/>
        </authorList>
    </citation>
    <scope>NUCLEOTIDE SEQUENCE [LARGE SCALE GENOMIC DNA]</scope>
    <source>
        <strain evidence="3">MUT 4182</strain>
    </source>
</reference>
<dbReference type="EMBL" id="KN823150">
    <property type="protein sequence ID" value="KIO21087.1"/>
    <property type="molecule type" value="Genomic_DNA"/>
</dbReference>
<evidence type="ECO:0000259" key="1">
    <source>
        <dbReference type="PROSITE" id="PS50146"/>
    </source>
</evidence>
<proteinExistence type="predicted"/>
<protein>
    <recommendedName>
        <fullName evidence="1">DAGKc domain-containing protein</fullName>
    </recommendedName>
</protein>
<dbReference type="SMART" id="SM00046">
    <property type="entry name" value="DAGKc"/>
    <property type="match status" value="1"/>
</dbReference>
<dbReference type="HOGENOM" id="CLU_013399_0_1_1"/>
<dbReference type="InterPro" id="IPR001206">
    <property type="entry name" value="Diacylglycerol_kinase_cat_dom"/>
</dbReference>
<dbReference type="PANTHER" id="PTHR12358">
    <property type="entry name" value="SPHINGOSINE KINASE"/>
    <property type="match status" value="1"/>
</dbReference>
<dbReference type="GO" id="GO:0001727">
    <property type="term" value="F:lipid kinase activity"/>
    <property type="evidence" value="ECO:0007669"/>
    <property type="project" value="TreeGrafter"/>
</dbReference>
<dbReference type="PROSITE" id="PS50146">
    <property type="entry name" value="DAGK"/>
    <property type="match status" value="1"/>
</dbReference>
<keyword evidence="3" id="KW-1185">Reference proteome</keyword>
<gene>
    <name evidence="2" type="ORF">M407DRAFT_245601</name>
</gene>
<dbReference type="OrthoDB" id="3853857at2759"/>
<sequence length="520" mass="57461">MASSKVHRASSISTLRRTFLKNKTPSLPTMDAAPQWHSLSISIDGKNAVIRFSDNHLEVHRKAAEDLEPPTLQTSIKNVLFAEVKEGHLKLWTLAKKKQLLHLVTLEAVIESPTPEDTESDAAWVKALLRAAYGEALPRRNFMVFVNPASGQGKGRSIFDKRLKPILEAAHCTFDVVHTTHGGQAGDMCLTLPLTYDAVITVSGDGTPYEVINGFAKRLDARAAFEKVAVVPIPAGSGNAFSLNLLGLVDGFDPVASLLNAIKGTPMHLDLASVTLLNSRETVYSFLAQSGGLMAELDLGTEHLRWMGDTRFMVGFLKGVITNTPRLLRVLIKEPETDKSKLLDEFLTTTLPSTVTPGVEAPPDAQQRMPLPKYIDESEGTNGWIEFDKPILYTYGGLMPYVARDLMDFPIKQPCDGFIHLVVQEIETRATMIKMIDGGPKGEPFYLNTHRYHKTRAYRIIPTGPTSKDRESFSVDGERLPYEGFHVEVHTGLLRTFSMHGKFIIPETFGKDGIKFHGGD</sequence>
<dbReference type="Gene3D" id="2.60.200.40">
    <property type="match status" value="1"/>
</dbReference>
<dbReference type="GO" id="GO:0005737">
    <property type="term" value="C:cytoplasm"/>
    <property type="evidence" value="ECO:0007669"/>
    <property type="project" value="TreeGrafter"/>
</dbReference>
<dbReference type="Gene3D" id="3.40.50.10330">
    <property type="entry name" value="Probable inorganic polyphosphate/atp-NAD kinase, domain 1"/>
    <property type="match status" value="1"/>
</dbReference>
<accession>A0A0C3LI22</accession>
<evidence type="ECO:0000313" key="3">
    <source>
        <dbReference type="Proteomes" id="UP000054248"/>
    </source>
</evidence>
<evidence type="ECO:0000313" key="2">
    <source>
        <dbReference type="EMBL" id="KIO21087.1"/>
    </source>
</evidence>
<reference evidence="2 3" key="1">
    <citation type="submission" date="2014-04" db="EMBL/GenBank/DDBJ databases">
        <authorList>
            <consortium name="DOE Joint Genome Institute"/>
            <person name="Kuo A."/>
            <person name="Girlanda M."/>
            <person name="Perotto S."/>
            <person name="Kohler A."/>
            <person name="Nagy L.G."/>
            <person name="Floudas D."/>
            <person name="Copeland A."/>
            <person name="Barry K.W."/>
            <person name="Cichocki N."/>
            <person name="Veneault-Fourrey C."/>
            <person name="LaButti K."/>
            <person name="Lindquist E.A."/>
            <person name="Lipzen A."/>
            <person name="Lundell T."/>
            <person name="Morin E."/>
            <person name="Murat C."/>
            <person name="Sun H."/>
            <person name="Tunlid A."/>
            <person name="Henrissat B."/>
            <person name="Grigoriev I.V."/>
            <person name="Hibbett D.S."/>
            <person name="Martin F."/>
            <person name="Nordberg H.P."/>
            <person name="Cantor M.N."/>
            <person name="Hua S.X."/>
        </authorList>
    </citation>
    <scope>NUCLEOTIDE SEQUENCE [LARGE SCALE GENOMIC DNA]</scope>
    <source>
        <strain evidence="2 3">MUT 4182</strain>
    </source>
</reference>
<dbReference type="AlphaFoldDB" id="A0A0C3LI22"/>
<dbReference type="Proteomes" id="UP000054248">
    <property type="component" value="Unassembled WGS sequence"/>
</dbReference>
<feature type="domain" description="DAGKc" evidence="1">
    <location>
        <begin position="137"/>
        <end position="278"/>
    </location>
</feature>
<dbReference type="GO" id="GO:0016773">
    <property type="term" value="F:phosphotransferase activity, alcohol group as acceptor"/>
    <property type="evidence" value="ECO:0007669"/>
    <property type="project" value="UniProtKB-ARBA"/>
</dbReference>
<dbReference type="InterPro" id="IPR017438">
    <property type="entry name" value="ATP-NAD_kinase_N"/>
</dbReference>
<dbReference type="InterPro" id="IPR050187">
    <property type="entry name" value="Lipid_Phosphate_FormReg"/>
</dbReference>
<dbReference type="GO" id="GO:0046512">
    <property type="term" value="P:sphingosine biosynthetic process"/>
    <property type="evidence" value="ECO:0007669"/>
    <property type="project" value="TreeGrafter"/>
</dbReference>
<organism evidence="2 3">
    <name type="scientific">Tulasnella calospora MUT 4182</name>
    <dbReference type="NCBI Taxonomy" id="1051891"/>
    <lineage>
        <taxon>Eukaryota</taxon>
        <taxon>Fungi</taxon>
        <taxon>Dikarya</taxon>
        <taxon>Basidiomycota</taxon>
        <taxon>Agaricomycotina</taxon>
        <taxon>Agaricomycetes</taxon>
        <taxon>Cantharellales</taxon>
        <taxon>Tulasnellaceae</taxon>
        <taxon>Tulasnella</taxon>
    </lineage>
</organism>
<dbReference type="InterPro" id="IPR016064">
    <property type="entry name" value="NAD/diacylglycerol_kinase_sf"/>
</dbReference>